<dbReference type="EMBL" id="CAJRGZ010000015">
    <property type="protein sequence ID" value="CAG5142649.1"/>
    <property type="molecule type" value="Genomic_DNA"/>
</dbReference>
<feature type="signal peptide" evidence="3">
    <location>
        <begin position="1"/>
        <end position="17"/>
    </location>
</feature>
<evidence type="ECO:0000313" key="6">
    <source>
        <dbReference type="Proteomes" id="UP000676310"/>
    </source>
</evidence>
<accession>A0A8J2N1C2</accession>
<evidence type="ECO:0000313" key="5">
    <source>
        <dbReference type="EMBL" id="CAG5142649.1"/>
    </source>
</evidence>
<dbReference type="InterPro" id="IPR001466">
    <property type="entry name" value="Beta-lactam-related"/>
</dbReference>
<evidence type="ECO:0000256" key="1">
    <source>
        <dbReference type="ARBA" id="ARBA00038473"/>
    </source>
</evidence>
<dbReference type="PROSITE" id="PS51257">
    <property type="entry name" value="PROKAR_LIPOPROTEIN"/>
    <property type="match status" value="1"/>
</dbReference>
<organism evidence="5 6">
    <name type="scientific">Alternaria atra</name>
    <dbReference type="NCBI Taxonomy" id="119953"/>
    <lineage>
        <taxon>Eukaryota</taxon>
        <taxon>Fungi</taxon>
        <taxon>Dikarya</taxon>
        <taxon>Ascomycota</taxon>
        <taxon>Pezizomycotina</taxon>
        <taxon>Dothideomycetes</taxon>
        <taxon>Pleosporomycetidae</taxon>
        <taxon>Pleosporales</taxon>
        <taxon>Pleosporineae</taxon>
        <taxon>Pleosporaceae</taxon>
        <taxon>Alternaria</taxon>
        <taxon>Alternaria sect. Ulocladioides</taxon>
    </lineage>
</organism>
<name>A0A8J2N1C2_9PLEO</name>
<sequence length="884" mass="96721">MRVFLVLAAHLLPYAACACVPDFADKLLSDPQVIQHPAVIAAFEQVQWNLSTLYTNTTRDGHSFAVVHASSPRPAYTFNNGTLKFNETDLNPTEANKVTSDSVFRLMSVSKNIAMASALVIENQLRRNSSSSSSLLTIDTPVRQLLPLFALPKKDWNNGGSEITLRMLASHTAGIPRESYSTGFNMILSIGKADAPTIGAVWAGQSAGDVIDGIATRNLMFAPGQRAAYSNAGLGLLGAAVATYFNNVTSSSLTWSELATQKLLLRLNMSHSFFGAIPQNLIPDIGVPGGDNWADLIVGEGYDPAAGMWSSANDLASYIYNLWLTPEPTLITPFQRRQVMKPSVILPDGKQQSGPGWEIEILTLPTSENASLAQESTKTYSIFGKSGDGGGWHSWIDTIPNLGYGIIVLAQQSGLADYAGISTSMIRATVHDILAPAFAKALSERTKERYAGFYNAGEDTGLIADQVATALSNSSSTYADLVVQDQILYLRSLTVNGSSALEAIDRLSWTADAQPRYFSTPQGVVLEPAEGVGETQEFGPGAQVWRMIFPGLETCDWFDFDGYQDSNGWPVSKVVLLETDTGVELHYPPFDIVHNSASQIERCFDMDAATARARAVVENFHRNVVETERQRRELQKKESEQQFYDMYSPCNPSSTFHDLQCGHRIQTEYTASCGVTCLRLMQGQPFTCPTCLINVVRAEVALDSLTLGSSNDTAMEDTEPTEDRIQHFANKYVAEMLRKGYRGCKAASKIDEPRMQFFDQFMRQDGFGGVEDVLSDEKATKPRKRPGTAVHKNLAKVNKSYRKQPGRWDYRDPTSSDAGSRAVARKFSGDNEAEDTDISQGIVDEAMGEVRSEQSDNAGVDLVPQKEATEAVRKAMEAFALLST</sequence>
<feature type="region of interest" description="Disordered" evidence="2">
    <location>
        <begin position="802"/>
        <end position="837"/>
    </location>
</feature>
<gene>
    <name evidence="5" type="ORF">ALTATR162_LOCUS1194</name>
</gene>
<feature type="chain" id="PRO_5035234446" description="Beta-lactamase-related domain-containing protein" evidence="3">
    <location>
        <begin position="18"/>
        <end position="884"/>
    </location>
</feature>
<dbReference type="Proteomes" id="UP000676310">
    <property type="component" value="Unassembled WGS sequence"/>
</dbReference>
<evidence type="ECO:0000256" key="2">
    <source>
        <dbReference type="SAM" id="MobiDB-lite"/>
    </source>
</evidence>
<protein>
    <recommendedName>
        <fullName evidence="4">Beta-lactamase-related domain-containing protein</fullName>
    </recommendedName>
</protein>
<reference evidence="5" key="1">
    <citation type="submission" date="2021-05" db="EMBL/GenBank/DDBJ databases">
        <authorList>
            <person name="Stam R."/>
        </authorList>
    </citation>
    <scope>NUCLEOTIDE SEQUENCE</scope>
    <source>
        <strain evidence="5">CS162</strain>
    </source>
</reference>
<dbReference type="AlphaFoldDB" id="A0A8J2N1C2"/>
<dbReference type="InterPro" id="IPR012338">
    <property type="entry name" value="Beta-lactam/transpept-like"/>
</dbReference>
<dbReference type="InterPro" id="IPR051478">
    <property type="entry name" value="Beta-lactamase-like_AB/R"/>
</dbReference>
<dbReference type="Pfam" id="PF00144">
    <property type="entry name" value="Beta-lactamase"/>
    <property type="match status" value="1"/>
</dbReference>
<keyword evidence="3" id="KW-0732">Signal</keyword>
<dbReference type="RefSeq" id="XP_043164724.1">
    <property type="nucleotide sequence ID" value="XM_043308789.1"/>
</dbReference>
<evidence type="ECO:0000259" key="4">
    <source>
        <dbReference type="Pfam" id="PF00144"/>
    </source>
</evidence>
<evidence type="ECO:0000256" key="3">
    <source>
        <dbReference type="SAM" id="SignalP"/>
    </source>
</evidence>
<comment type="caution">
    <text evidence="5">The sequence shown here is derived from an EMBL/GenBank/DDBJ whole genome shotgun (WGS) entry which is preliminary data.</text>
</comment>
<dbReference type="PANTHER" id="PTHR22935:SF95">
    <property type="entry name" value="BETA-LACTAMASE-LIKE 1-RELATED"/>
    <property type="match status" value="1"/>
</dbReference>
<dbReference type="Gene3D" id="3.40.710.10">
    <property type="entry name" value="DD-peptidase/beta-lactamase superfamily"/>
    <property type="match status" value="1"/>
</dbReference>
<dbReference type="SUPFAM" id="SSF56601">
    <property type="entry name" value="beta-lactamase/transpeptidase-like"/>
    <property type="match status" value="1"/>
</dbReference>
<dbReference type="GeneID" id="67012267"/>
<feature type="domain" description="Beta-lactamase-related" evidence="4">
    <location>
        <begin position="96"/>
        <end position="416"/>
    </location>
</feature>
<dbReference type="PANTHER" id="PTHR22935">
    <property type="entry name" value="PENICILLIN-BINDING PROTEIN"/>
    <property type="match status" value="1"/>
</dbReference>
<keyword evidence="6" id="KW-1185">Reference proteome</keyword>
<proteinExistence type="inferred from homology"/>
<comment type="similarity">
    <text evidence="1">Belongs to the beta-lactamase family.</text>
</comment>
<dbReference type="OrthoDB" id="10250282at2759"/>